<proteinExistence type="inferred from homology"/>
<evidence type="ECO:0000256" key="6">
    <source>
        <dbReference type="SAM" id="Phobius"/>
    </source>
</evidence>
<comment type="subcellular location">
    <subcellularLocation>
        <location evidence="1">Membrane</location>
        <topology evidence="1">Multi-pass membrane protein</topology>
    </subcellularLocation>
</comment>
<dbReference type="Pfam" id="PF25807">
    <property type="entry name" value="Clarin-2"/>
    <property type="match status" value="1"/>
</dbReference>
<evidence type="ECO:0000256" key="1">
    <source>
        <dbReference type="ARBA" id="ARBA00004141"/>
    </source>
</evidence>
<dbReference type="GeneTree" id="ENSGT00850000132319"/>
<name>A0A3B4WRU8_SERLL</name>
<reference evidence="7" key="1">
    <citation type="submission" date="2025-08" db="UniProtKB">
        <authorList>
            <consortium name="Ensembl"/>
        </authorList>
    </citation>
    <scope>IDENTIFICATION</scope>
</reference>
<dbReference type="STRING" id="1841481.ENSSLDP00000006640"/>
<dbReference type="GO" id="GO:0007605">
    <property type="term" value="P:sensory perception of sound"/>
    <property type="evidence" value="ECO:0007669"/>
    <property type="project" value="UniProtKB-ARBA"/>
</dbReference>
<dbReference type="GO" id="GO:0016020">
    <property type="term" value="C:membrane"/>
    <property type="evidence" value="ECO:0007669"/>
    <property type="project" value="UniProtKB-SubCell"/>
</dbReference>
<evidence type="ECO:0000256" key="3">
    <source>
        <dbReference type="ARBA" id="ARBA00022692"/>
    </source>
</evidence>
<evidence type="ECO:0000313" key="7">
    <source>
        <dbReference type="Ensembl" id="ENSSLDP00000006640.1"/>
    </source>
</evidence>
<dbReference type="InterPro" id="IPR026748">
    <property type="entry name" value="Clarin"/>
</dbReference>
<keyword evidence="5 6" id="KW-0472">Membrane</keyword>
<organism evidence="7 8">
    <name type="scientific">Seriola lalandi dorsalis</name>
    <dbReference type="NCBI Taxonomy" id="1841481"/>
    <lineage>
        <taxon>Eukaryota</taxon>
        <taxon>Metazoa</taxon>
        <taxon>Chordata</taxon>
        <taxon>Craniata</taxon>
        <taxon>Vertebrata</taxon>
        <taxon>Euteleostomi</taxon>
        <taxon>Actinopterygii</taxon>
        <taxon>Neopterygii</taxon>
        <taxon>Teleostei</taxon>
        <taxon>Neoteleostei</taxon>
        <taxon>Acanthomorphata</taxon>
        <taxon>Carangaria</taxon>
        <taxon>Carangiformes</taxon>
        <taxon>Carangidae</taxon>
        <taxon>Seriola</taxon>
    </lineage>
</organism>
<feature type="transmembrane region" description="Helical" evidence="6">
    <location>
        <begin position="137"/>
        <end position="158"/>
    </location>
</feature>
<dbReference type="AlphaFoldDB" id="A0A3B4WRU8"/>
<evidence type="ECO:0000256" key="2">
    <source>
        <dbReference type="ARBA" id="ARBA00005787"/>
    </source>
</evidence>
<sequence>MPSLWKRITFSVASVLCVGSVALLVVALSTERWVTGRILCKTGAEIVNASHPELDQFIGDIYYGLFQGGKSKKCGLGKRRSKIYIFPKLIRTLNSGLHMMVILFLLVAIGFALVSLSFCIYNARKVPYQSIKGHKGLYLWNVIAAFFGALGVLCFLAAMKQHSLTERVANYQENLFVLVVLDDSLDWSFWLGVGSVTTHFAVCGVVAMSRFKLPKPEIKKPEEPTISALDLLY</sequence>
<dbReference type="Gene3D" id="1.20.140.150">
    <property type="match status" value="1"/>
</dbReference>
<comment type="similarity">
    <text evidence="2">Belongs to the clarin family.</text>
</comment>
<dbReference type="GeneID" id="111657356"/>
<dbReference type="PANTHER" id="PTHR31548:SF5">
    <property type="entry name" value="CLARIN-2"/>
    <property type="match status" value="1"/>
</dbReference>
<dbReference type="PANTHER" id="PTHR31548">
    <property type="entry name" value="CLARIN"/>
    <property type="match status" value="1"/>
</dbReference>
<dbReference type="OrthoDB" id="10012538at2759"/>
<keyword evidence="3 6" id="KW-0812">Transmembrane</keyword>
<keyword evidence="4 6" id="KW-1133">Transmembrane helix</keyword>
<reference evidence="7" key="2">
    <citation type="submission" date="2025-09" db="UniProtKB">
        <authorList>
            <consortium name="Ensembl"/>
        </authorList>
    </citation>
    <scope>IDENTIFICATION</scope>
</reference>
<feature type="transmembrane region" description="Helical" evidence="6">
    <location>
        <begin position="97"/>
        <end position="121"/>
    </location>
</feature>
<dbReference type="Ensembl" id="ENSSLDT00000006860.1">
    <property type="protein sequence ID" value="ENSSLDP00000006640.1"/>
    <property type="gene ID" value="ENSSLDG00000005303.1"/>
</dbReference>
<dbReference type="RefSeq" id="XP_023265267.1">
    <property type="nucleotide sequence ID" value="XM_023409499.1"/>
</dbReference>
<feature type="transmembrane region" description="Helical" evidence="6">
    <location>
        <begin position="187"/>
        <end position="209"/>
    </location>
</feature>
<keyword evidence="8" id="KW-1185">Reference proteome</keyword>
<dbReference type="KEGG" id="slal:111657356"/>
<dbReference type="Proteomes" id="UP000261360">
    <property type="component" value="Unplaced"/>
</dbReference>
<evidence type="ECO:0000313" key="8">
    <source>
        <dbReference type="Proteomes" id="UP000261360"/>
    </source>
</evidence>
<dbReference type="CTD" id="645104"/>
<accession>A0A3B4WRU8</accession>
<protein>
    <submittedName>
        <fullName evidence="7">Clarin 2</fullName>
    </submittedName>
</protein>
<evidence type="ECO:0000256" key="4">
    <source>
        <dbReference type="ARBA" id="ARBA00022989"/>
    </source>
</evidence>
<evidence type="ECO:0000256" key="5">
    <source>
        <dbReference type="ARBA" id="ARBA00023136"/>
    </source>
</evidence>